<name>A0A9Q3PIH6_9BASI</name>
<accession>A0A9Q3PIH6</accession>
<dbReference type="EMBL" id="AVOT02073750">
    <property type="protein sequence ID" value="MBW0563118.1"/>
    <property type="molecule type" value="Genomic_DNA"/>
</dbReference>
<comment type="caution">
    <text evidence="2">The sequence shown here is derived from an EMBL/GenBank/DDBJ whole genome shotgun (WGS) entry which is preliminary data.</text>
</comment>
<feature type="region of interest" description="Disordered" evidence="1">
    <location>
        <begin position="81"/>
        <end position="100"/>
    </location>
</feature>
<proteinExistence type="predicted"/>
<keyword evidence="3" id="KW-1185">Reference proteome</keyword>
<dbReference type="AlphaFoldDB" id="A0A9Q3PIH6"/>
<reference evidence="2" key="1">
    <citation type="submission" date="2021-03" db="EMBL/GenBank/DDBJ databases">
        <title>Draft genome sequence of rust myrtle Austropuccinia psidii MF-1, a brazilian biotype.</title>
        <authorList>
            <person name="Quecine M.C."/>
            <person name="Pachon D.M.R."/>
            <person name="Bonatelli M.L."/>
            <person name="Correr F.H."/>
            <person name="Franceschini L.M."/>
            <person name="Leite T.F."/>
            <person name="Margarido G.R.A."/>
            <person name="Almeida C.A."/>
            <person name="Ferrarezi J.A."/>
            <person name="Labate C.A."/>
        </authorList>
    </citation>
    <scope>NUCLEOTIDE SEQUENCE</scope>
    <source>
        <strain evidence="2">MF-1</strain>
    </source>
</reference>
<organism evidence="2 3">
    <name type="scientific">Austropuccinia psidii MF-1</name>
    <dbReference type="NCBI Taxonomy" id="1389203"/>
    <lineage>
        <taxon>Eukaryota</taxon>
        <taxon>Fungi</taxon>
        <taxon>Dikarya</taxon>
        <taxon>Basidiomycota</taxon>
        <taxon>Pucciniomycotina</taxon>
        <taxon>Pucciniomycetes</taxon>
        <taxon>Pucciniales</taxon>
        <taxon>Sphaerophragmiaceae</taxon>
        <taxon>Austropuccinia</taxon>
    </lineage>
</organism>
<feature type="compositionally biased region" description="Basic and acidic residues" evidence="1">
    <location>
        <begin position="82"/>
        <end position="91"/>
    </location>
</feature>
<feature type="compositionally biased region" description="Basic and acidic residues" evidence="1">
    <location>
        <begin position="10"/>
        <end position="24"/>
    </location>
</feature>
<gene>
    <name evidence="2" type="ORF">O181_102833</name>
</gene>
<feature type="compositionally biased region" description="Polar residues" evidence="1">
    <location>
        <begin position="27"/>
        <end position="42"/>
    </location>
</feature>
<protein>
    <submittedName>
        <fullName evidence="2">Uncharacterized protein</fullName>
    </submittedName>
</protein>
<evidence type="ECO:0000313" key="2">
    <source>
        <dbReference type="EMBL" id="MBW0563118.1"/>
    </source>
</evidence>
<dbReference type="Proteomes" id="UP000765509">
    <property type="component" value="Unassembled WGS sequence"/>
</dbReference>
<feature type="region of interest" description="Disordered" evidence="1">
    <location>
        <begin position="1"/>
        <end position="73"/>
    </location>
</feature>
<sequence>MESTIIRTSNQEDKGRPCQKERGKQGRSPSSFYQQASSQPTSPRRKEEQEKELEETRFPRLHDPENPKDPMDNVFNMARTLMEFKDNEEQRMQQPHFPRK</sequence>
<evidence type="ECO:0000313" key="3">
    <source>
        <dbReference type="Proteomes" id="UP000765509"/>
    </source>
</evidence>
<evidence type="ECO:0000256" key="1">
    <source>
        <dbReference type="SAM" id="MobiDB-lite"/>
    </source>
</evidence>
<feature type="compositionally biased region" description="Basic and acidic residues" evidence="1">
    <location>
        <begin position="44"/>
        <end position="71"/>
    </location>
</feature>